<dbReference type="AlphaFoldDB" id="A0A1Y1JQE3"/>
<accession>A0A1Y1JQE3</accession>
<sequence length="273" mass="31738">MGREIPLNENLLSDEFIRKLLLNVNIHCLASVVKSSILQFSDVEEYVSDINRNVKIGYNNLKTYCESSVEYKECCNAMNFYLDLVTEAVNLSGIIVDHKNDIIEGNLESVWENKYYGIGCNCKRIKYMYREHVNCILGEISNGKYNDKNVKKDMCDVDNRNEWNDILENSKKCVLGKNMIIANYWINEVFLSEKLPWNHYFLTFIGHTAPKEKDVTYHVTNPFTPLCAWIYNKLSMNDLLAKNLNKNKNNSLGWNIDNKEFKIAYSSLSSDYI</sequence>
<evidence type="ECO:0000313" key="2">
    <source>
        <dbReference type="Proteomes" id="UP000195521"/>
    </source>
</evidence>
<keyword evidence="2" id="KW-1185">Reference proteome</keyword>
<organism evidence="1 2">
    <name type="scientific">Plasmodium gonderi</name>
    <dbReference type="NCBI Taxonomy" id="77519"/>
    <lineage>
        <taxon>Eukaryota</taxon>
        <taxon>Sar</taxon>
        <taxon>Alveolata</taxon>
        <taxon>Apicomplexa</taxon>
        <taxon>Aconoidasida</taxon>
        <taxon>Haemosporida</taxon>
        <taxon>Plasmodiidae</taxon>
        <taxon>Plasmodium</taxon>
        <taxon>Plasmodium (Plasmodium)</taxon>
    </lineage>
</organism>
<comment type="caution">
    <text evidence="1">The sequence shown here is derived from an EMBL/GenBank/DDBJ whole genome shotgun (WGS) entry which is preliminary data.</text>
</comment>
<evidence type="ECO:0000313" key="1">
    <source>
        <dbReference type="EMBL" id="GAW84721.1"/>
    </source>
</evidence>
<proteinExistence type="predicted"/>
<gene>
    <name evidence="1" type="ORF">PGO_004605</name>
</gene>
<dbReference type="EMBL" id="BDQF01000689">
    <property type="protein sequence ID" value="GAW84721.1"/>
    <property type="molecule type" value="Genomic_DNA"/>
</dbReference>
<protein>
    <submittedName>
        <fullName evidence="1">Variable surface protein</fullName>
    </submittedName>
</protein>
<dbReference type="Proteomes" id="UP000195521">
    <property type="component" value="Unassembled WGS sequence"/>
</dbReference>
<dbReference type="GeneID" id="39745529"/>
<reference evidence="2" key="1">
    <citation type="submission" date="2017-04" db="EMBL/GenBank/DDBJ databases">
        <title>Plasmodium gonderi genome.</title>
        <authorList>
            <person name="Arisue N."/>
            <person name="Honma H."/>
            <person name="Kawai S."/>
            <person name="Tougan T."/>
            <person name="Tanabe K."/>
            <person name="Horii T."/>
        </authorList>
    </citation>
    <scope>NUCLEOTIDE SEQUENCE [LARGE SCALE GENOMIC DNA]</scope>
    <source>
        <strain evidence="2">ATCC 30045</strain>
    </source>
</reference>
<dbReference type="RefSeq" id="XP_028547310.1">
    <property type="nucleotide sequence ID" value="XM_028691509.1"/>
</dbReference>
<name>A0A1Y1JQE3_PLAGO</name>